<accession>A0ABT5QZX9</accession>
<evidence type="ECO:0008006" key="3">
    <source>
        <dbReference type="Google" id="ProtNLM"/>
    </source>
</evidence>
<name>A0ABT5QZX9_9GAMM</name>
<evidence type="ECO:0000313" key="2">
    <source>
        <dbReference type="Proteomes" id="UP001149400"/>
    </source>
</evidence>
<dbReference type="Proteomes" id="UP001149400">
    <property type="component" value="Unassembled WGS sequence"/>
</dbReference>
<protein>
    <recommendedName>
        <fullName evidence="3">Queuosine biosynthesis protein QueD</fullName>
    </recommendedName>
</protein>
<evidence type="ECO:0000313" key="1">
    <source>
        <dbReference type="EMBL" id="MDD1792852.1"/>
    </source>
</evidence>
<gene>
    <name evidence="1" type="ORF">LRP50_06915</name>
</gene>
<dbReference type="InterPro" id="IPR021879">
    <property type="entry name" value="VC2046_fam"/>
</dbReference>
<dbReference type="Pfam" id="PF11993">
    <property type="entry name" value="VC2046"/>
    <property type="match status" value="1"/>
</dbReference>
<organism evidence="1 2">
    <name type="scientific">Enterovibrio gelatinilyticus</name>
    <dbReference type="NCBI Taxonomy" id="2899819"/>
    <lineage>
        <taxon>Bacteria</taxon>
        <taxon>Pseudomonadati</taxon>
        <taxon>Pseudomonadota</taxon>
        <taxon>Gammaproteobacteria</taxon>
        <taxon>Vibrionales</taxon>
        <taxon>Vibrionaceae</taxon>
        <taxon>Enterovibrio</taxon>
    </lineage>
</organism>
<sequence>MMQIHALDKAQLITDVQLGDHLSHAVTQGRRSDFALMLALLSGDATETTPLNPPFPEKATESDLRYALNLPEPTRLVAEERDYELCGTQADAFHKAGIASARFNHCVTPSALHFPASGTHDLGEDVYHNLSGHQRRQLAAENSKTTELDPVNLYNQLVLAKRYQELNVKA</sequence>
<dbReference type="EMBL" id="JAJUBC010000006">
    <property type="protein sequence ID" value="MDD1792852.1"/>
    <property type="molecule type" value="Genomic_DNA"/>
</dbReference>
<reference evidence="1" key="1">
    <citation type="submission" date="2021-12" db="EMBL/GenBank/DDBJ databases">
        <title>Enterovibrio ZSDZ35 sp. nov. and Enterovibrio ZSDZ42 sp. nov., isolated from coastal seawater in Qingdao.</title>
        <authorList>
            <person name="Zhang P."/>
        </authorList>
    </citation>
    <scope>NUCLEOTIDE SEQUENCE</scope>
    <source>
        <strain evidence="1">ZSDZ42</strain>
    </source>
</reference>
<keyword evidence="2" id="KW-1185">Reference proteome</keyword>
<comment type="caution">
    <text evidence="1">The sequence shown here is derived from an EMBL/GenBank/DDBJ whole genome shotgun (WGS) entry which is preliminary data.</text>
</comment>
<proteinExistence type="predicted"/>